<proteinExistence type="predicted"/>
<gene>
    <name evidence="2" type="ORF">DAERI_020368</name>
</gene>
<evidence type="ECO:0000313" key="2">
    <source>
        <dbReference type="EMBL" id="GBF04771.1"/>
    </source>
</evidence>
<organism evidence="2 3">
    <name type="scientific">Deinococcus aerius</name>
    <dbReference type="NCBI Taxonomy" id="200253"/>
    <lineage>
        <taxon>Bacteria</taxon>
        <taxon>Thermotogati</taxon>
        <taxon>Deinococcota</taxon>
        <taxon>Deinococci</taxon>
        <taxon>Deinococcales</taxon>
        <taxon>Deinococcaceae</taxon>
        <taxon>Deinococcus</taxon>
    </lineage>
</organism>
<dbReference type="EMBL" id="BFAG01000002">
    <property type="protein sequence ID" value="GBF04771.1"/>
    <property type="molecule type" value="Genomic_DNA"/>
</dbReference>
<name>A0A2I9DJ23_9DEIO</name>
<dbReference type="OrthoDB" id="66950at2"/>
<accession>A0A2I9DJ23</accession>
<feature type="compositionally biased region" description="Basic and acidic residues" evidence="1">
    <location>
        <begin position="114"/>
        <end position="128"/>
    </location>
</feature>
<dbReference type="Proteomes" id="UP000236569">
    <property type="component" value="Unassembled WGS sequence"/>
</dbReference>
<feature type="region of interest" description="Disordered" evidence="1">
    <location>
        <begin position="106"/>
        <end position="160"/>
    </location>
</feature>
<feature type="compositionally biased region" description="Low complexity" evidence="1">
    <location>
        <begin position="132"/>
        <end position="145"/>
    </location>
</feature>
<reference evidence="3" key="1">
    <citation type="submission" date="2018-01" db="EMBL/GenBank/DDBJ databases">
        <title>Draft Genome Sequence of the Radioresistant Bacterium Deinococcus aerius TR0125, Isolated from the Higher Atmosphere above Japan.</title>
        <authorList>
            <person name="Satoh K."/>
            <person name="Arai H."/>
            <person name="Sanzen T."/>
            <person name="Kawaguchi Y."/>
            <person name="Hayashi H."/>
            <person name="Yokobori S."/>
            <person name="Yamagishi A."/>
            <person name="Oono Y."/>
            <person name="Narumi I."/>
        </authorList>
    </citation>
    <scope>NUCLEOTIDE SEQUENCE [LARGE SCALE GENOMIC DNA]</scope>
    <source>
        <strain evidence="3">TR0125</strain>
    </source>
</reference>
<protein>
    <submittedName>
        <fullName evidence="2">Uncharacterized protein</fullName>
    </submittedName>
</protein>
<evidence type="ECO:0000256" key="1">
    <source>
        <dbReference type="SAM" id="MobiDB-lite"/>
    </source>
</evidence>
<sequence length="160" mass="17878">MRITDLTEMTAQFDHPGYLQLYLQRFQEAFSQGRFDAIPGKEQTLRCGRHRLDFLSYAILDDERFRRWHKETVAQVLDFRHDEGKVATRETYAGCTPEMFALLAAKARQLQGHDAGRDPGKESGEKPARGKAPPAQALPATPAGASTETTGDPSDERQSA</sequence>
<evidence type="ECO:0000313" key="3">
    <source>
        <dbReference type="Proteomes" id="UP000236569"/>
    </source>
</evidence>
<comment type="caution">
    <text evidence="2">The sequence shown here is derived from an EMBL/GenBank/DDBJ whole genome shotgun (WGS) entry which is preliminary data.</text>
</comment>
<dbReference type="AlphaFoldDB" id="A0A2I9DJ23"/>
<dbReference type="RefSeq" id="WP_103128234.1">
    <property type="nucleotide sequence ID" value="NZ_BFAG01000002.1"/>
</dbReference>
<keyword evidence="3" id="KW-1185">Reference proteome</keyword>